<dbReference type="InterPro" id="IPR036654">
    <property type="entry name" value="DNA_pol_III_psi_sf"/>
</dbReference>
<gene>
    <name evidence="1" type="ORF">K6Y31_03345</name>
</gene>
<dbReference type="InterPro" id="IPR004615">
    <property type="entry name" value="DNA_pol_III_psi"/>
</dbReference>
<proteinExistence type="predicted"/>
<name>A0ABS8W5Q0_9GAMM</name>
<dbReference type="EMBL" id="JAIMJA010000002">
    <property type="protein sequence ID" value="MCE2593845.1"/>
    <property type="molecule type" value="Genomic_DNA"/>
</dbReference>
<organism evidence="1 2">
    <name type="scientific">Motilimonas cestriensis</name>
    <dbReference type="NCBI Taxonomy" id="2742685"/>
    <lineage>
        <taxon>Bacteria</taxon>
        <taxon>Pseudomonadati</taxon>
        <taxon>Pseudomonadota</taxon>
        <taxon>Gammaproteobacteria</taxon>
        <taxon>Alteromonadales</taxon>
        <taxon>Alteromonadales genera incertae sedis</taxon>
        <taxon>Motilimonas</taxon>
    </lineage>
</organism>
<dbReference type="Gene3D" id="3.40.50.10220">
    <property type="entry name" value="DNA polymerase III, psi subunit"/>
    <property type="match status" value="1"/>
</dbReference>
<evidence type="ECO:0000313" key="1">
    <source>
        <dbReference type="EMBL" id="MCE2593845.1"/>
    </source>
</evidence>
<evidence type="ECO:0000313" key="2">
    <source>
        <dbReference type="Proteomes" id="UP001201273"/>
    </source>
</evidence>
<keyword evidence="2" id="KW-1185">Reference proteome</keyword>
<comment type="caution">
    <text evidence="1">The sequence shown here is derived from an EMBL/GenBank/DDBJ whole genome shotgun (WGS) entry which is preliminary data.</text>
</comment>
<reference evidence="1 2" key="1">
    <citation type="journal article" date="2022" name="Environ. Microbiol. Rep.">
        <title>Eco-phylogenetic analyses reveal divergent evolution of vitamin B12 metabolism in the marine bacterial family 'Psychromonadaceae'.</title>
        <authorList>
            <person name="Jin X."/>
            <person name="Yang Y."/>
            <person name="Cao H."/>
            <person name="Gao B."/>
            <person name="Zhao Z."/>
        </authorList>
    </citation>
    <scope>NUCLEOTIDE SEQUENCE [LARGE SCALE GENOMIC DNA]</scope>
    <source>
        <strain evidence="1 2">MKS20</strain>
    </source>
</reference>
<accession>A0ABS8W5Q0</accession>
<sequence length="138" mass="15499">MNRYQAFILKEMGITVWQLNQGSDAASAKAELSAVDAPLSLHHDTKMLILAEHNVLQSEFVIAVLKSIGLTSAQAQVMDEQSFRQYRGPLPLWVWSTQSTLAPRSSTQVLNSASIDEISQDPLQKRSLWQQIKSYKIQ</sequence>
<dbReference type="Pfam" id="PF03603">
    <property type="entry name" value="DNA_III_psi"/>
    <property type="match status" value="1"/>
</dbReference>
<protein>
    <submittedName>
        <fullName evidence="1">DNA polymerase III subunit psi</fullName>
    </submittedName>
</protein>
<dbReference type="RefSeq" id="WP_233051421.1">
    <property type="nucleotide sequence ID" value="NZ_JAIMJA010000002.1"/>
</dbReference>
<dbReference type="SUPFAM" id="SSF102220">
    <property type="entry name" value="DNA polymerase III psi subunit"/>
    <property type="match status" value="1"/>
</dbReference>
<dbReference type="Proteomes" id="UP001201273">
    <property type="component" value="Unassembled WGS sequence"/>
</dbReference>